<gene>
    <name evidence="1" type="ORF">OWV82_014889</name>
</gene>
<sequence>MVKSYSVEERKKMNYFIRSIRSQLTTISLPWVAEDDVEVEAVNVRDYTIVPKLVPILKYLLDKHGDISGDCTLTQNLKTYPLFFFCSTVESMSSTKVMDITNKLMLTWWCTLKFVRETGFKIDFVFDHLKRIVHSRYGTDNDNYKSSQLYKLHGDIAQLSQEIDELTEEINIRRKKVGELKKKTQNIISSTRSERSRLEAKACQNLWNLGGRMRPQDCCSDISRFFLGFIICFAIS</sequence>
<reference evidence="1 2" key="1">
    <citation type="journal article" date="2023" name="Science">
        <title>Complex scaffold remodeling in plant triterpene biosynthesis.</title>
        <authorList>
            <person name="De La Pena R."/>
            <person name="Hodgson H."/>
            <person name="Liu J.C."/>
            <person name="Stephenson M.J."/>
            <person name="Martin A.C."/>
            <person name="Owen C."/>
            <person name="Harkess A."/>
            <person name="Leebens-Mack J."/>
            <person name="Jimenez L.E."/>
            <person name="Osbourn A."/>
            <person name="Sattely E.S."/>
        </authorList>
    </citation>
    <scope>NUCLEOTIDE SEQUENCE [LARGE SCALE GENOMIC DNA]</scope>
    <source>
        <strain evidence="2">cv. JPN11</strain>
        <tissue evidence="1">Leaf</tissue>
    </source>
</reference>
<name>A0ACC1XMR0_MELAZ</name>
<dbReference type="EMBL" id="CM051401">
    <property type="protein sequence ID" value="KAJ4712690.1"/>
    <property type="molecule type" value="Genomic_DNA"/>
</dbReference>
<organism evidence="1 2">
    <name type="scientific">Melia azedarach</name>
    <name type="common">Chinaberry tree</name>
    <dbReference type="NCBI Taxonomy" id="155640"/>
    <lineage>
        <taxon>Eukaryota</taxon>
        <taxon>Viridiplantae</taxon>
        <taxon>Streptophyta</taxon>
        <taxon>Embryophyta</taxon>
        <taxon>Tracheophyta</taxon>
        <taxon>Spermatophyta</taxon>
        <taxon>Magnoliopsida</taxon>
        <taxon>eudicotyledons</taxon>
        <taxon>Gunneridae</taxon>
        <taxon>Pentapetalae</taxon>
        <taxon>rosids</taxon>
        <taxon>malvids</taxon>
        <taxon>Sapindales</taxon>
        <taxon>Meliaceae</taxon>
        <taxon>Melia</taxon>
    </lineage>
</organism>
<keyword evidence="2" id="KW-1185">Reference proteome</keyword>
<accession>A0ACC1XMR0</accession>
<comment type="caution">
    <text evidence="1">The sequence shown here is derived from an EMBL/GenBank/DDBJ whole genome shotgun (WGS) entry which is preliminary data.</text>
</comment>
<dbReference type="Proteomes" id="UP001164539">
    <property type="component" value="Chromosome 8"/>
</dbReference>
<evidence type="ECO:0000313" key="2">
    <source>
        <dbReference type="Proteomes" id="UP001164539"/>
    </source>
</evidence>
<protein>
    <submittedName>
        <fullName evidence="1">Zinc finger, PHD-type domain containing protein</fullName>
    </submittedName>
</protein>
<proteinExistence type="predicted"/>
<evidence type="ECO:0000313" key="1">
    <source>
        <dbReference type="EMBL" id="KAJ4712690.1"/>
    </source>
</evidence>